<evidence type="ECO:0000313" key="4">
    <source>
        <dbReference type="Proteomes" id="UP000807342"/>
    </source>
</evidence>
<dbReference type="Proteomes" id="UP000807342">
    <property type="component" value="Unassembled WGS sequence"/>
</dbReference>
<keyword evidence="4" id="KW-1185">Reference proteome</keyword>
<reference evidence="3" key="1">
    <citation type="submission" date="2020-11" db="EMBL/GenBank/DDBJ databases">
        <authorList>
            <consortium name="DOE Joint Genome Institute"/>
            <person name="Ahrendt S."/>
            <person name="Riley R."/>
            <person name="Andreopoulos W."/>
            <person name="Labutti K."/>
            <person name="Pangilinan J."/>
            <person name="Ruiz-Duenas F.J."/>
            <person name="Barrasa J.M."/>
            <person name="Sanchez-Garcia M."/>
            <person name="Camarero S."/>
            <person name="Miyauchi S."/>
            <person name="Serrano A."/>
            <person name="Linde D."/>
            <person name="Babiker R."/>
            <person name="Drula E."/>
            <person name="Ayuso-Fernandez I."/>
            <person name="Pacheco R."/>
            <person name="Padilla G."/>
            <person name="Ferreira P."/>
            <person name="Barriuso J."/>
            <person name="Kellner H."/>
            <person name="Castanera R."/>
            <person name="Alfaro M."/>
            <person name="Ramirez L."/>
            <person name="Pisabarro A.G."/>
            <person name="Kuo A."/>
            <person name="Tritt A."/>
            <person name="Lipzen A."/>
            <person name="He G."/>
            <person name="Yan M."/>
            <person name="Ng V."/>
            <person name="Cullen D."/>
            <person name="Martin F."/>
            <person name="Rosso M.-N."/>
            <person name="Henrissat B."/>
            <person name="Hibbett D."/>
            <person name="Martinez A.T."/>
            <person name="Grigoriev I.V."/>
        </authorList>
    </citation>
    <scope>NUCLEOTIDE SEQUENCE</scope>
    <source>
        <strain evidence="3">MF-IS2</strain>
    </source>
</reference>
<dbReference type="SUPFAM" id="SSF54695">
    <property type="entry name" value="POZ domain"/>
    <property type="match status" value="1"/>
</dbReference>
<dbReference type="EMBL" id="MU151240">
    <property type="protein sequence ID" value="KAF9446548.1"/>
    <property type="molecule type" value="Genomic_DNA"/>
</dbReference>
<proteinExistence type="predicted"/>
<dbReference type="PROSITE" id="PS50097">
    <property type="entry name" value="BTB"/>
    <property type="match status" value="1"/>
</dbReference>
<protein>
    <recommendedName>
        <fullName evidence="2">BTB domain-containing protein</fullName>
    </recommendedName>
</protein>
<dbReference type="OrthoDB" id="2367075at2759"/>
<dbReference type="Pfam" id="PF00651">
    <property type="entry name" value="BTB"/>
    <property type="match status" value="1"/>
</dbReference>
<sequence length="491" mass="57161">MPWSAMDSSSLTSMPQPAMDPSSSPAPTSISQVTHHDVDYYHVEPLTFRIEDTFFRVPREYLLQESPALLDVLARYQPVTDDEGVGNEGVDAKSLALPNTITTSSLRILFQVLYPLDWPADLEEGLSKDDWITLLELSKNWAMTRVREIAIEHLVPLLDDDPAFKWYLAKKYEIHDWVRPALERLIRRGPSLGNREFEMLDQETLLKLGAARESCYPVLRDTDPNLYGSYTEENTTIGHWDIRQRGEINVNLDSIIFTRPTPPEHSAHQVLVPEINDLKRNRFFYIENVVFRVEDNLYKVSNRPFTQHSPFFRRCFESRGFVKFNHHDPLVIDPDVTKTEFECLLCFFFPPKLSGEWEPSTTQWVSILRLSAKWEMDEVKNLAVQKLGGLDFGDTATKLRMAQESGIWDWFVSGMRTLVTRREPLSIHEYRVLKAQHILQVLNLRERVHHRTQHYNIRYRTYKQDVVCVRPERGEIPDSNYDLTTILIGLL</sequence>
<feature type="domain" description="BTB" evidence="2">
    <location>
        <begin position="287"/>
        <end position="354"/>
    </location>
</feature>
<organism evidence="3 4">
    <name type="scientific">Macrolepiota fuliginosa MF-IS2</name>
    <dbReference type="NCBI Taxonomy" id="1400762"/>
    <lineage>
        <taxon>Eukaryota</taxon>
        <taxon>Fungi</taxon>
        <taxon>Dikarya</taxon>
        <taxon>Basidiomycota</taxon>
        <taxon>Agaricomycotina</taxon>
        <taxon>Agaricomycetes</taxon>
        <taxon>Agaricomycetidae</taxon>
        <taxon>Agaricales</taxon>
        <taxon>Agaricineae</taxon>
        <taxon>Agaricaceae</taxon>
        <taxon>Macrolepiota</taxon>
    </lineage>
</organism>
<dbReference type="InterPro" id="IPR000210">
    <property type="entry name" value="BTB/POZ_dom"/>
</dbReference>
<evidence type="ECO:0000259" key="2">
    <source>
        <dbReference type="PROSITE" id="PS50097"/>
    </source>
</evidence>
<gene>
    <name evidence="3" type="ORF">P691DRAFT_803840</name>
</gene>
<evidence type="ECO:0000256" key="1">
    <source>
        <dbReference type="SAM" id="MobiDB-lite"/>
    </source>
</evidence>
<feature type="region of interest" description="Disordered" evidence="1">
    <location>
        <begin position="1"/>
        <end position="30"/>
    </location>
</feature>
<accession>A0A9P5X8Q2</accession>
<dbReference type="InterPro" id="IPR011333">
    <property type="entry name" value="SKP1/BTB/POZ_sf"/>
</dbReference>
<dbReference type="Gene3D" id="3.30.710.10">
    <property type="entry name" value="Potassium Channel Kv1.1, Chain A"/>
    <property type="match status" value="1"/>
</dbReference>
<comment type="caution">
    <text evidence="3">The sequence shown here is derived from an EMBL/GenBank/DDBJ whole genome shotgun (WGS) entry which is preliminary data.</text>
</comment>
<dbReference type="AlphaFoldDB" id="A0A9P5X8Q2"/>
<evidence type="ECO:0000313" key="3">
    <source>
        <dbReference type="EMBL" id="KAF9446548.1"/>
    </source>
</evidence>
<name>A0A9P5X8Q2_9AGAR</name>